<sequence length="268" mass="31067">MEDFAPGYSNDDLLALYTLTGGIPKYVELFCDNQALSVDRIYDFVFSENSLFIDEGRNLLITEFGKNYGIYFSILLEIANGHYTQGEIESVLGGISIGGHLSKLENVYNLITRERPIFAKPGTKKNVRYIIGDNFLNFWFKYIERNRSYIELQNFEDLRQLAKADYQTYSGKVLENYFKQKLAEEGGFKEIGSWWETKSSTNKERLNSYEIDIVALKSSGKKALIAEVKRMPENNYVHSTFMEKVEHLRHKEMAKYDIETRVLGLEDM</sequence>
<dbReference type="RefSeq" id="WP_421727873.1">
    <property type="nucleotide sequence ID" value="NZ_CACRTD010000022.1"/>
</dbReference>
<evidence type="ECO:0000313" key="2">
    <source>
        <dbReference type="EMBL" id="VYS98152.1"/>
    </source>
</evidence>
<reference evidence="2" key="1">
    <citation type="submission" date="2019-11" db="EMBL/GenBank/DDBJ databases">
        <authorList>
            <person name="Feng L."/>
        </authorList>
    </citation>
    <scope>NUCLEOTIDE SEQUENCE</scope>
    <source>
        <strain evidence="2">BovatusLFYP28</strain>
    </source>
</reference>
<name>A0A6N2SYX6_BACOV</name>
<dbReference type="AlphaFoldDB" id="A0A6N2SYX6"/>
<dbReference type="InterPro" id="IPR004256">
    <property type="entry name" value="DUF234"/>
</dbReference>
<protein>
    <submittedName>
        <fullName evidence="2">Archaea bacterial proteins of uncharacterized function</fullName>
    </submittedName>
</protein>
<feature type="domain" description="DUF234" evidence="1">
    <location>
        <begin position="139"/>
        <end position="229"/>
    </location>
</feature>
<evidence type="ECO:0000259" key="1">
    <source>
        <dbReference type="Pfam" id="PF03008"/>
    </source>
</evidence>
<dbReference type="EMBL" id="CACRTD010000022">
    <property type="protein sequence ID" value="VYS98152.1"/>
    <property type="molecule type" value="Genomic_DNA"/>
</dbReference>
<dbReference type="PANTHER" id="PTHR34704">
    <property type="entry name" value="ATPASE"/>
    <property type="match status" value="1"/>
</dbReference>
<dbReference type="Pfam" id="PF03008">
    <property type="entry name" value="DUF234"/>
    <property type="match status" value="1"/>
</dbReference>
<gene>
    <name evidence="2" type="ORF">BOLFYP28_00951</name>
</gene>
<accession>A0A6N2SYX6</accession>
<dbReference type="PANTHER" id="PTHR34704:SF1">
    <property type="entry name" value="ATPASE"/>
    <property type="match status" value="1"/>
</dbReference>
<organism evidence="2">
    <name type="scientific">Bacteroides ovatus</name>
    <dbReference type="NCBI Taxonomy" id="28116"/>
    <lineage>
        <taxon>Bacteria</taxon>
        <taxon>Pseudomonadati</taxon>
        <taxon>Bacteroidota</taxon>
        <taxon>Bacteroidia</taxon>
        <taxon>Bacteroidales</taxon>
        <taxon>Bacteroidaceae</taxon>
        <taxon>Bacteroides</taxon>
    </lineage>
</organism>
<proteinExistence type="predicted"/>